<keyword evidence="6" id="KW-0456">Lyase</keyword>
<accession>A0A511N4I1</accession>
<dbReference type="EC" id="4.2.1.51" evidence="2"/>
<comment type="pathway">
    <text evidence="1">Amino-acid biosynthesis; L-phenylalanine biosynthesis; phenylpyruvate from prephenate: step 1/1.</text>
</comment>
<dbReference type="Pfam" id="PF00800">
    <property type="entry name" value="PDT"/>
    <property type="match status" value="1"/>
</dbReference>
<dbReference type="NCBIfam" id="NF008865">
    <property type="entry name" value="PRK11898.1"/>
    <property type="match status" value="1"/>
</dbReference>
<dbReference type="RefSeq" id="WP_146885607.1">
    <property type="nucleotide sequence ID" value="NZ_BJXB01000013.1"/>
</dbReference>
<keyword evidence="4" id="KW-0057">Aromatic amino acid biosynthesis</keyword>
<evidence type="ECO:0000313" key="10">
    <source>
        <dbReference type="EMBL" id="GEM47388.1"/>
    </source>
</evidence>
<sequence>MSKTRVAFQGVPGAYSEIAALNSTEGEIEAVGYSSFNEVLNAVMTGDCDLAALPVENSLAGTVIPAADELAQSDLHAIKEVMVRVHHQLLVLPGVKLEDVERVYSHPQALAQCDGYFKKHGLKPVAAYDTAGSAKDLAASGDRHAASVASRRAAELYGLEILAENIEDEDFNTTRFLVMSKNRNEIEAGKPYKTSIIFAVRHQPGSLLDCLAVFRDHGVNLCRIESRPRRDKPWSYLMYVDFEGHTLDSEVQAALAQMMHSASFLKILGSYPSATVTL</sequence>
<dbReference type="AlphaFoldDB" id="A0A511N4I1"/>
<feature type="domain" description="ACT" evidence="9">
    <location>
        <begin position="195"/>
        <end position="272"/>
    </location>
</feature>
<evidence type="ECO:0000259" key="8">
    <source>
        <dbReference type="PROSITE" id="PS51171"/>
    </source>
</evidence>
<dbReference type="CDD" id="cd04905">
    <property type="entry name" value="ACT_CM-PDT"/>
    <property type="match status" value="1"/>
</dbReference>
<evidence type="ECO:0000259" key="9">
    <source>
        <dbReference type="PROSITE" id="PS51671"/>
    </source>
</evidence>
<dbReference type="SUPFAM" id="SSF55021">
    <property type="entry name" value="ACT-like"/>
    <property type="match status" value="1"/>
</dbReference>
<evidence type="ECO:0000256" key="3">
    <source>
        <dbReference type="ARBA" id="ARBA00022605"/>
    </source>
</evidence>
<dbReference type="InterPro" id="IPR018528">
    <property type="entry name" value="Preph_deHydtase_CS"/>
</dbReference>
<keyword evidence="11" id="KW-1185">Reference proteome</keyword>
<dbReference type="InterPro" id="IPR045865">
    <property type="entry name" value="ACT-like_dom_sf"/>
</dbReference>
<dbReference type="PROSITE" id="PS51671">
    <property type="entry name" value="ACT"/>
    <property type="match status" value="1"/>
</dbReference>
<dbReference type="Gene3D" id="3.30.70.260">
    <property type="match status" value="1"/>
</dbReference>
<dbReference type="SUPFAM" id="SSF53850">
    <property type="entry name" value="Periplasmic binding protein-like II"/>
    <property type="match status" value="1"/>
</dbReference>
<comment type="caution">
    <text evidence="10">The sequence shown here is derived from an EMBL/GenBank/DDBJ whole genome shotgun (WGS) entry which is preliminary data.</text>
</comment>
<dbReference type="Proteomes" id="UP000321306">
    <property type="component" value="Unassembled WGS sequence"/>
</dbReference>
<dbReference type="InterPro" id="IPR002912">
    <property type="entry name" value="ACT_dom"/>
</dbReference>
<dbReference type="UniPathway" id="UPA00121">
    <property type="reaction ID" value="UER00345"/>
</dbReference>
<dbReference type="GO" id="GO:0005737">
    <property type="term" value="C:cytoplasm"/>
    <property type="evidence" value="ECO:0007669"/>
    <property type="project" value="TreeGrafter"/>
</dbReference>
<keyword evidence="3" id="KW-0028">Amino-acid biosynthesis</keyword>
<dbReference type="InterPro" id="IPR001086">
    <property type="entry name" value="Preph_deHydtase"/>
</dbReference>
<dbReference type="OrthoDB" id="9802281at2"/>
<reference evidence="10 11" key="1">
    <citation type="submission" date="2019-07" db="EMBL/GenBank/DDBJ databases">
        <title>Whole genome shotgun sequence of Deinococcus cellulosilyticus NBRC 106333.</title>
        <authorList>
            <person name="Hosoyama A."/>
            <person name="Uohara A."/>
            <person name="Ohji S."/>
            <person name="Ichikawa N."/>
        </authorList>
    </citation>
    <scope>NUCLEOTIDE SEQUENCE [LARGE SCALE GENOMIC DNA]</scope>
    <source>
        <strain evidence="10 11">NBRC 106333</strain>
    </source>
</reference>
<dbReference type="PANTHER" id="PTHR21022">
    <property type="entry name" value="PREPHENATE DEHYDRATASE P PROTEIN"/>
    <property type="match status" value="1"/>
</dbReference>
<evidence type="ECO:0000256" key="6">
    <source>
        <dbReference type="ARBA" id="ARBA00023239"/>
    </source>
</evidence>
<comment type="catalytic activity">
    <reaction evidence="7">
        <text>prephenate + H(+) = 3-phenylpyruvate + CO2 + H2O</text>
        <dbReference type="Rhea" id="RHEA:21648"/>
        <dbReference type="ChEBI" id="CHEBI:15377"/>
        <dbReference type="ChEBI" id="CHEBI:15378"/>
        <dbReference type="ChEBI" id="CHEBI:16526"/>
        <dbReference type="ChEBI" id="CHEBI:18005"/>
        <dbReference type="ChEBI" id="CHEBI:29934"/>
        <dbReference type="EC" id="4.2.1.51"/>
    </reaction>
</comment>
<evidence type="ECO:0000256" key="1">
    <source>
        <dbReference type="ARBA" id="ARBA00004741"/>
    </source>
</evidence>
<evidence type="ECO:0000256" key="7">
    <source>
        <dbReference type="ARBA" id="ARBA00047848"/>
    </source>
</evidence>
<protein>
    <recommendedName>
        <fullName evidence="2">prephenate dehydratase</fullName>
        <ecNumber evidence="2">4.2.1.51</ecNumber>
    </recommendedName>
</protein>
<dbReference type="EMBL" id="BJXB01000013">
    <property type="protein sequence ID" value="GEM47388.1"/>
    <property type="molecule type" value="Genomic_DNA"/>
</dbReference>
<dbReference type="GO" id="GO:0009094">
    <property type="term" value="P:L-phenylalanine biosynthetic process"/>
    <property type="evidence" value="ECO:0007669"/>
    <property type="project" value="UniProtKB-UniPathway"/>
</dbReference>
<name>A0A511N4I1_DEIC1</name>
<evidence type="ECO:0000256" key="5">
    <source>
        <dbReference type="ARBA" id="ARBA00023222"/>
    </source>
</evidence>
<feature type="domain" description="Prephenate dehydratase" evidence="8">
    <location>
        <begin position="5"/>
        <end position="181"/>
    </location>
</feature>
<dbReference type="Pfam" id="PF01842">
    <property type="entry name" value="ACT"/>
    <property type="match status" value="1"/>
</dbReference>
<organism evidence="10 11">
    <name type="scientific">Deinococcus cellulosilyticus (strain DSM 18568 / NBRC 106333 / KACC 11606 / 5516J-15)</name>
    <dbReference type="NCBI Taxonomy" id="1223518"/>
    <lineage>
        <taxon>Bacteria</taxon>
        <taxon>Thermotogati</taxon>
        <taxon>Deinococcota</taxon>
        <taxon>Deinococci</taxon>
        <taxon>Deinococcales</taxon>
        <taxon>Deinococcaceae</taxon>
        <taxon>Deinococcus</taxon>
    </lineage>
</organism>
<evidence type="ECO:0000256" key="2">
    <source>
        <dbReference type="ARBA" id="ARBA00013147"/>
    </source>
</evidence>
<dbReference type="Gene3D" id="3.40.190.10">
    <property type="entry name" value="Periplasmic binding protein-like II"/>
    <property type="match status" value="2"/>
</dbReference>
<dbReference type="PROSITE" id="PS51171">
    <property type="entry name" value="PREPHENATE_DEHYDR_3"/>
    <property type="match status" value="1"/>
</dbReference>
<evidence type="ECO:0000313" key="11">
    <source>
        <dbReference type="Proteomes" id="UP000321306"/>
    </source>
</evidence>
<dbReference type="CDD" id="cd13631">
    <property type="entry name" value="PBP2_Ct-PDT_like"/>
    <property type="match status" value="1"/>
</dbReference>
<dbReference type="PROSITE" id="PS00857">
    <property type="entry name" value="PREPHENATE_DEHYDR_1"/>
    <property type="match status" value="1"/>
</dbReference>
<gene>
    <name evidence="10" type="ORF">DC3_30230</name>
</gene>
<proteinExistence type="predicted"/>
<evidence type="ECO:0000256" key="4">
    <source>
        <dbReference type="ARBA" id="ARBA00023141"/>
    </source>
</evidence>
<keyword evidence="5" id="KW-0584">Phenylalanine biosynthesis</keyword>
<dbReference type="PANTHER" id="PTHR21022:SF19">
    <property type="entry name" value="PREPHENATE DEHYDRATASE-RELATED"/>
    <property type="match status" value="1"/>
</dbReference>
<dbReference type="GO" id="GO:0004664">
    <property type="term" value="F:prephenate dehydratase activity"/>
    <property type="evidence" value="ECO:0007669"/>
    <property type="project" value="UniProtKB-EC"/>
</dbReference>